<evidence type="ECO:0000313" key="3">
    <source>
        <dbReference type="Proteomes" id="UP000076998"/>
    </source>
</evidence>
<dbReference type="Proteomes" id="UP000295633">
    <property type="component" value="Unassembled WGS sequence"/>
</dbReference>
<dbReference type="RefSeq" id="WP_018185747.1">
    <property type="nucleotide sequence ID" value="NZ_JBFBLR010000002.1"/>
</dbReference>
<dbReference type="OrthoDB" id="5074855at2"/>
<evidence type="ECO:0000313" key="1">
    <source>
        <dbReference type="EMBL" id="OAH48843.1"/>
    </source>
</evidence>
<dbReference type="NCBIfam" id="NF033881">
    <property type="entry name" value="aureocin_A53"/>
    <property type="match status" value="1"/>
</dbReference>
<evidence type="ECO:0000313" key="4">
    <source>
        <dbReference type="Proteomes" id="UP000295633"/>
    </source>
</evidence>
<protein>
    <submittedName>
        <fullName evidence="1">Uncharacterized protein</fullName>
    </submittedName>
</protein>
<sequence length="64" mass="7180">MGAVLRFIAWVIANIGRWGRAVAGQVGRITAWARNNWRRVLEWINAGISFATIVDYILRILGIG</sequence>
<dbReference type="EMBL" id="SMZX01000001">
    <property type="protein sequence ID" value="TDL45620.1"/>
    <property type="molecule type" value="Genomic_DNA"/>
</dbReference>
<accession>A0A177K648</accession>
<reference evidence="1 3" key="1">
    <citation type="submission" date="2016-02" db="EMBL/GenBank/DDBJ databases">
        <authorList>
            <person name="Wen L."/>
            <person name="He K."/>
            <person name="Yang H."/>
        </authorList>
    </citation>
    <scope>NUCLEOTIDE SEQUENCE [LARGE SCALE GENOMIC DNA]</scope>
    <source>
        <strain evidence="1 3">CD11_3</strain>
    </source>
</reference>
<organism evidence="1 3">
    <name type="scientific">Microbacterium oleivorans</name>
    <dbReference type="NCBI Taxonomy" id="273677"/>
    <lineage>
        <taxon>Bacteria</taxon>
        <taxon>Bacillati</taxon>
        <taxon>Actinomycetota</taxon>
        <taxon>Actinomycetes</taxon>
        <taxon>Micrococcales</taxon>
        <taxon>Microbacteriaceae</taxon>
        <taxon>Microbacterium</taxon>
    </lineage>
</organism>
<reference evidence="2 4" key="2">
    <citation type="submission" date="2019-03" db="EMBL/GenBank/DDBJ databases">
        <title>Genome Sequencing and Assembly of Various Microbes Isolated from Partially Reclaimed Soil and Acid Mine Drainage (AMD) Site.</title>
        <authorList>
            <person name="Steinbock B."/>
            <person name="Bechtold R."/>
            <person name="Sevigny J.L."/>
            <person name="Thomas D."/>
            <person name="Cuthill L.R."/>
            <person name="Aveiro Johannsen E.J."/>
            <person name="Thomas K."/>
            <person name="Ghosh A."/>
        </authorList>
    </citation>
    <scope>NUCLEOTIDE SEQUENCE [LARGE SCALE GENOMIC DNA]</scope>
    <source>
        <strain evidence="2 4">F-B2</strain>
    </source>
</reference>
<dbReference type="EMBL" id="LSTV01000005">
    <property type="protein sequence ID" value="OAH48843.1"/>
    <property type="molecule type" value="Genomic_DNA"/>
</dbReference>
<dbReference type="Proteomes" id="UP000076998">
    <property type="component" value="Unassembled WGS sequence"/>
</dbReference>
<evidence type="ECO:0000313" key="2">
    <source>
        <dbReference type="EMBL" id="TDL45620.1"/>
    </source>
</evidence>
<gene>
    <name evidence="1" type="ORF">AYL44_12495</name>
    <name evidence="2" type="ORF">E2R54_03970</name>
</gene>
<name>A0A177K648_9MICO</name>
<dbReference type="AlphaFoldDB" id="A0A177K648"/>
<proteinExistence type="predicted"/>
<comment type="caution">
    <text evidence="1">The sequence shown here is derived from an EMBL/GenBank/DDBJ whole genome shotgun (WGS) entry which is preliminary data.</text>
</comment>